<dbReference type="SMART" id="SM00389">
    <property type="entry name" value="HOX"/>
    <property type="match status" value="1"/>
</dbReference>
<dbReference type="Pfam" id="PF03792">
    <property type="entry name" value="PBC"/>
    <property type="match status" value="1"/>
</dbReference>
<comment type="similarity">
    <text evidence="2">Belongs to the TALE/PBX homeobox family.</text>
</comment>
<name>A0A914Q746_9BILA</name>
<keyword evidence="5 6" id="KW-0539">Nucleus</keyword>
<evidence type="ECO:0000256" key="3">
    <source>
        <dbReference type="ARBA" id="ARBA00023125"/>
    </source>
</evidence>
<dbReference type="InterPro" id="IPR005542">
    <property type="entry name" value="PBX_PBC_dom"/>
</dbReference>
<protein>
    <submittedName>
        <fullName evidence="11">Homeobox domain-containing protein</fullName>
    </submittedName>
</protein>
<dbReference type="Proteomes" id="UP000887578">
    <property type="component" value="Unplaced"/>
</dbReference>
<dbReference type="GO" id="GO:0005634">
    <property type="term" value="C:nucleus"/>
    <property type="evidence" value="ECO:0007669"/>
    <property type="project" value="UniProtKB-SubCell"/>
</dbReference>
<dbReference type="AlphaFoldDB" id="A0A914Q746"/>
<feature type="domain" description="Homeobox" evidence="8">
    <location>
        <begin position="100"/>
        <end position="163"/>
    </location>
</feature>
<dbReference type="InterPro" id="IPR001356">
    <property type="entry name" value="HD"/>
</dbReference>
<sequence>MLLAEGIDGPEKCGTVAPDDQVDYRKKLADIRKTYHDEMSCEQFTNHVKDLLRDQASVRPIIKPEMDKMISIIEKKFSHIQIQLKQFTCENIMVLRTRFFDARRKRRNFSKAATEILNEYFNSHIADPYPSEEDKEELARQCQITVSQVSNWFGNKRIRYKKTIAKAQEANMFAAKTAHGNNFYYNQF</sequence>
<accession>A0A914Q746</accession>
<dbReference type="GO" id="GO:0000981">
    <property type="term" value="F:DNA-binding transcription factor activity, RNA polymerase II-specific"/>
    <property type="evidence" value="ECO:0007669"/>
    <property type="project" value="InterPro"/>
</dbReference>
<evidence type="ECO:0000256" key="6">
    <source>
        <dbReference type="PROSITE-ProRule" id="PRU00108"/>
    </source>
</evidence>
<keyword evidence="4 6" id="KW-0371">Homeobox</keyword>
<dbReference type="PROSITE" id="PS51978">
    <property type="entry name" value="PBC"/>
    <property type="match status" value="1"/>
</dbReference>
<dbReference type="WBParaSite" id="PDA_v2.g2731.t1">
    <property type="protein sequence ID" value="PDA_v2.g2731.t1"/>
    <property type="gene ID" value="PDA_v2.g2731"/>
</dbReference>
<comment type="subcellular location">
    <subcellularLocation>
        <location evidence="1 6 7">Nucleus</location>
    </subcellularLocation>
</comment>
<reference evidence="11" key="1">
    <citation type="submission" date="2022-11" db="UniProtKB">
        <authorList>
            <consortium name="WormBaseParasite"/>
        </authorList>
    </citation>
    <scope>IDENTIFICATION</scope>
</reference>
<organism evidence="10 11">
    <name type="scientific">Panagrolaimus davidi</name>
    <dbReference type="NCBI Taxonomy" id="227884"/>
    <lineage>
        <taxon>Eukaryota</taxon>
        <taxon>Metazoa</taxon>
        <taxon>Ecdysozoa</taxon>
        <taxon>Nematoda</taxon>
        <taxon>Chromadorea</taxon>
        <taxon>Rhabditida</taxon>
        <taxon>Tylenchina</taxon>
        <taxon>Panagrolaimomorpha</taxon>
        <taxon>Panagrolaimoidea</taxon>
        <taxon>Panagrolaimidae</taxon>
        <taxon>Panagrolaimus</taxon>
    </lineage>
</organism>
<feature type="DNA-binding region" description="Homeobox" evidence="6">
    <location>
        <begin position="102"/>
        <end position="164"/>
    </location>
</feature>
<evidence type="ECO:0000256" key="4">
    <source>
        <dbReference type="ARBA" id="ARBA00023155"/>
    </source>
</evidence>
<dbReference type="PANTHER" id="PTHR11850">
    <property type="entry name" value="HOMEOBOX PROTEIN TRANSCRIPTION FACTORS"/>
    <property type="match status" value="1"/>
</dbReference>
<dbReference type="SUPFAM" id="SSF46689">
    <property type="entry name" value="Homeodomain-like"/>
    <property type="match status" value="1"/>
</dbReference>
<evidence type="ECO:0000313" key="10">
    <source>
        <dbReference type="Proteomes" id="UP000887578"/>
    </source>
</evidence>
<keyword evidence="3 6" id="KW-0238">DNA-binding</keyword>
<dbReference type="Gene3D" id="1.10.10.60">
    <property type="entry name" value="Homeodomain-like"/>
    <property type="match status" value="1"/>
</dbReference>
<dbReference type="PROSITE" id="PS50071">
    <property type="entry name" value="HOMEOBOX_2"/>
    <property type="match status" value="1"/>
</dbReference>
<evidence type="ECO:0000256" key="7">
    <source>
        <dbReference type="RuleBase" id="RU000682"/>
    </source>
</evidence>
<evidence type="ECO:0000256" key="5">
    <source>
        <dbReference type="ARBA" id="ARBA00023242"/>
    </source>
</evidence>
<dbReference type="Pfam" id="PF00046">
    <property type="entry name" value="Homeodomain"/>
    <property type="match status" value="1"/>
</dbReference>
<evidence type="ECO:0000313" key="11">
    <source>
        <dbReference type="WBParaSite" id="PDA_v2.g2731.t1"/>
    </source>
</evidence>
<evidence type="ECO:0000259" key="9">
    <source>
        <dbReference type="PROSITE" id="PS51978"/>
    </source>
</evidence>
<keyword evidence="10" id="KW-1185">Reference proteome</keyword>
<evidence type="ECO:0000256" key="1">
    <source>
        <dbReference type="ARBA" id="ARBA00004123"/>
    </source>
</evidence>
<dbReference type="PROSITE" id="PS00027">
    <property type="entry name" value="HOMEOBOX_1"/>
    <property type="match status" value="1"/>
</dbReference>
<evidence type="ECO:0000259" key="8">
    <source>
        <dbReference type="PROSITE" id="PS50071"/>
    </source>
</evidence>
<dbReference type="InterPro" id="IPR017970">
    <property type="entry name" value="Homeobox_CS"/>
</dbReference>
<dbReference type="CDD" id="cd00086">
    <property type="entry name" value="homeodomain"/>
    <property type="match status" value="1"/>
</dbReference>
<dbReference type="GO" id="GO:0000987">
    <property type="term" value="F:cis-regulatory region sequence-specific DNA binding"/>
    <property type="evidence" value="ECO:0007669"/>
    <property type="project" value="UniProtKB-ARBA"/>
</dbReference>
<dbReference type="InterPro" id="IPR050224">
    <property type="entry name" value="TALE_homeobox"/>
</dbReference>
<evidence type="ECO:0000256" key="2">
    <source>
        <dbReference type="ARBA" id="ARBA00007601"/>
    </source>
</evidence>
<feature type="domain" description="PBC" evidence="9">
    <location>
        <begin position="1"/>
        <end position="101"/>
    </location>
</feature>
<dbReference type="InterPro" id="IPR009057">
    <property type="entry name" value="Homeodomain-like_sf"/>
</dbReference>
<proteinExistence type="inferred from homology"/>